<evidence type="ECO:0000313" key="6">
    <source>
        <dbReference type="Proteomes" id="UP000054316"/>
    </source>
</evidence>
<reference evidence="4 7" key="2">
    <citation type="submission" date="2019-09" db="EMBL/GenBank/DDBJ databases">
        <title>Draft genome sequencing and comparative genomics of hatchery-associated Vibrios.</title>
        <authorList>
            <person name="Kehlet-Delgado H."/>
            <person name="Mueller R.S."/>
        </authorList>
    </citation>
    <scope>NUCLEOTIDE SEQUENCE [LARGE SCALE GENOMIC DNA]</scope>
    <source>
        <strain evidence="4 7">081416A</strain>
    </source>
</reference>
<feature type="transmembrane region" description="Helical" evidence="1">
    <location>
        <begin position="37"/>
        <end position="58"/>
    </location>
</feature>
<dbReference type="EMBL" id="LOSN02000002">
    <property type="protein sequence ID" value="PNP19730.1"/>
    <property type="molecule type" value="Genomic_DNA"/>
</dbReference>
<evidence type="ECO:0000313" key="7">
    <source>
        <dbReference type="Proteomes" id="UP000532247"/>
    </source>
</evidence>
<dbReference type="Proteomes" id="UP000054316">
    <property type="component" value="Unassembled WGS sequence"/>
</dbReference>
<sequence length="131" mass="14466">MSSHFNLEDASQVLVGAFALAVPISFSEEAWRLGESLPMANLLMLLSLSVIFLSFFAYQSVFQSHIKNRVSIFIFRVVIAYLIAAVVVALVLFCLDKLPLMNEPLVAIKRVIVITMPASMGAIVVDSFDKE</sequence>
<keyword evidence="1" id="KW-0472">Membrane</keyword>
<feature type="transmembrane region" description="Helical" evidence="1">
    <location>
        <begin position="70"/>
        <end position="93"/>
    </location>
</feature>
<dbReference type="EMBL" id="AAXMUW010000003">
    <property type="protein sequence ID" value="EGQ9134068.1"/>
    <property type="molecule type" value="Genomic_DNA"/>
</dbReference>
<dbReference type="OrthoDB" id="5349036at2"/>
<name>A0A0H0YAR0_VIBAL</name>
<evidence type="ECO:0000313" key="2">
    <source>
        <dbReference type="EMBL" id="EGQ9134068.1"/>
    </source>
</evidence>
<dbReference type="Pfam" id="PF09622">
    <property type="entry name" value="DUF2391"/>
    <property type="match status" value="1"/>
</dbReference>
<keyword evidence="1" id="KW-0812">Transmembrane</keyword>
<dbReference type="RefSeq" id="WP_005373896.1">
    <property type="nucleotide sequence ID" value="NZ_AP023186.1"/>
</dbReference>
<keyword evidence="6" id="KW-1185">Reference proteome</keyword>
<feature type="transmembrane region" description="Helical" evidence="1">
    <location>
        <begin position="105"/>
        <end position="125"/>
    </location>
</feature>
<dbReference type="Proteomes" id="UP000532247">
    <property type="component" value="Unassembled WGS sequence"/>
</dbReference>
<dbReference type="STRING" id="663.BAU10_17075"/>
<comment type="caution">
    <text evidence="4">The sequence shown here is derived from an EMBL/GenBank/DDBJ whole genome shotgun (WGS) entry which is preliminary data.</text>
</comment>
<reference evidence="5 6" key="1">
    <citation type="submission" date="2017-12" db="EMBL/GenBank/DDBJ databases">
        <title>FDA dAtabase for Regulatory Grade micrObial Sequences (FDA-ARGOS): Supporting development and validation of Infectious Disease Dx tests.</title>
        <authorList>
            <person name="Hoffmann M."/>
            <person name="Allard M."/>
            <person name="Evans P."/>
            <person name="Brown E."/>
            <person name="Tallon L.J."/>
            <person name="Sadzewicz L."/>
            <person name="Sengamalay N."/>
            <person name="Ott S."/>
            <person name="Godinez A."/>
            <person name="Nagaraj S."/>
            <person name="Vavikolanu K."/>
            <person name="Aluvathingal J."/>
            <person name="Nadendla S."/>
            <person name="Hobson J."/>
            <person name="Sichtig H."/>
        </authorList>
    </citation>
    <scope>NUCLEOTIDE SEQUENCE [LARGE SCALE GENOMIC DNA]</scope>
    <source>
        <strain evidence="6">ATCC 17749</strain>
        <strain evidence="5">FDAARGOS_97</strain>
    </source>
</reference>
<evidence type="ECO:0000313" key="3">
    <source>
        <dbReference type="EMBL" id="NMR74849.1"/>
    </source>
</evidence>
<dbReference type="GeneID" id="45029394"/>
<dbReference type="EMBL" id="JABCMA010000016">
    <property type="protein sequence ID" value="NMR74849.1"/>
    <property type="molecule type" value="Genomic_DNA"/>
</dbReference>
<gene>
    <name evidence="5" type="ORF">AL553_018920</name>
    <name evidence="4" type="ORF">F0254_13585</name>
    <name evidence="2" type="ORF">GHY86_02715</name>
    <name evidence="3" type="ORF">HKB35_14625</name>
</gene>
<dbReference type="Proteomes" id="UP000714625">
    <property type="component" value="Unassembled WGS sequence"/>
</dbReference>
<reference evidence="3 8" key="4">
    <citation type="submission" date="2020-04" db="EMBL/GenBank/DDBJ databases">
        <title>Whole-genome sequencing of Vibrio spp. from China reveals different genetic environments of blaCTX-M-14 among diverse lineages.</title>
        <authorList>
            <person name="Zheng Z."/>
            <person name="Ye L."/>
            <person name="Chen S."/>
        </authorList>
    </citation>
    <scope>NUCLEOTIDE SEQUENCE [LARGE SCALE GENOMIC DNA]</scope>
    <source>
        <strain evidence="3 8">Vb1636</strain>
    </source>
</reference>
<dbReference type="Proteomes" id="UP000565155">
    <property type="component" value="Unassembled WGS sequence"/>
</dbReference>
<evidence type="ECO:0000313" key="8">
    <source>
        <dbReference type="Proteomes" id="UP000565155"/>
    </source>
</evidence>
<reference evidence="2" key="3">
    <citation type="submission" date="2019-11" db="EMBL/GenBank/DDBJ databases">
        <authorList>
            <consortium name="PulseNet: The National Subtyping Network for Foodborne Disease Surveillance"/>
            <person name="Tarr C.L."/>
            <person name="Trees E."/>
            <person name="Katz L.S."/>
            <person name="Carleton-Romer H.A."/>
            <person name="Stroika S."/>
            <person name="Kucerova Z."/>
            <person name="Roache K.F."/>
            <person name="Sabol A.L."/>
            <person name="Besser J."/>
            <person name="Gerner-Smidt P."/>
        </authorList>
    </citation>
    <scope>NUCLEOTIDE SEQUENCE</scope>
    <source>
        <strain evidence="2">PNUSAV001129</strain>
    </source>
</reference>
<evidence type="ECO:0000256" key="1">
    <source>
        <dbReference type="SAM" id="Phobius"/>
    </source>
</evidence>
<dbReference type="EMBL" id="VTYF01000007">
    <property type="protein sequence ID" value="NOI09898.1"/>
    <property type="molecule type" value="Genomic_DNA"/>
</dbReference>
<evidence type="ECO:0000313" key="4">
    <source>
        <dbReference type="EMBL" id="NOI09898.1"/>
    </source>
</evidence>
<organism evidence="4 7">
    <name type="scientific">Vibrio alginolyticus</name>
    <dbReference type="NCBI Taxonomy" id="663"/>
    <lineage>
        <taxon>Bacteria</taxon>
        <taxon>Pseudomonadati</taxon>
        <taxon>Pseudomonadota</taxon>
        <taxon>Gammaproteobacteria</taxon>
        <taxon>Vibrionales</taxon>
        <taxon>Vibrionaceae</taxon>
        <taxon>Vibrio</taxon>
    </lineage>
</organism>
<keyword evidence="1" id="KW-1133">Transmembrane helix</keyword>
<dbReference type="eggNOG" id="COG4711">
    <property type="taxonomic scope" value="Bacteria"/>
</dbReference>
<evidence type="ECO:0000313" key="5">
    <source>
        <dbReference type="EMBL" id="PNP19730.1"/>
    </source>
</evidence>
<dbReference type="InterPro" id="IPR024464">
    <property type="entry name" value="DUF2391"/>
</dbReference>
<accession>A0A0H0YAR0</accession>
<proteinExistence type="predicted"/>
<protein>
    <submittedName>
        <fullName evidence="5">DUF2391 domain-containing protein</fullName>
    </submittedName>
    <submittedName>
        <fullName evidence="4">DUF2391 family protein</fullName>
    </submittedName>
</protein>
<dbReference type="AlphaFoldDB" id="A0A0H0YAR0"/>